<dbReference type="InterPro" id="IPR021744">
    <property type="entry name" value="CbiG_N"/>
</dbReference>
<evidence type="ECO:0000313" key="4">
    <source>
        <dbReference type="Proteomes" id="UP001652442"/>
    </source>
</evidence>
<dbReference type="SUPFAM" id="SSF159672">
    <property type="entry name" value="CbiG N-terminal domain-like"/>
    <property type="match status" value="1"/>
</dbReference>
<organism evidence="3 4">
    <name type="scientific">Brotonthovivens ammoniilytica</name>
    <dbReference type="NCBI Taxonomy" id="2981725"/>
    <lineage>
        <taxon>Bacteria</taxon>
        <taxon>Bacillati</taxon>
        <taxon>Bacillota</taxon>
        <taxon>Clostridia</taxon>
        <taxon>Lachnospirales</taxon>
        <taxon>Lachnospiraceae</taxon>
        <taxon>Brotonthovivens</taxon>
    </lineage>
</organism>
<dbReference type="Proteomes" id="UP001652442">
    <property type="component" value="Unassembled WGS sequence"/>
</dbReference>
<dbReference type="InterPro" id="IPR002750">
    <property type="entry name" value="CobE/GbiG_C"/>
</dbReference>
<evidence type="ECO:0000259" key="2">
    <source>
        <dbReference type="Pfam" id="PF11760"/>
    </source>
</evidence>
<dbReference type="PANTHER" id="PTHR37477">
    <property type="entry name" value="COBALT-PRECORRIN-5A HYDROLASE"/>
    <property type="match status" value="1"/>
</dbReference>
<name>A0ABT2TMA8_9FIRM</name>
<dbReference type="Pfam" id="PF01890">
    <property type="entry name" value="CbiG_C"/>
    <property type="match status" value="1"/>
</dbReference>
<feature type="domain" description="CobE/GbiG C-terminal" evidence="1">
    <location>
        <begin position="239"/>
        <end position="356"/>
    </location>
</feature>
<dbReference type="RefSeq" id="WP_158425989.1">
    <property type="nucleotide sequence ID" value="NZ_JAOQJQ010000006.1"/>
</dbReference>
<feature type="domain" description="Cobalamin synthesis G N-terminal" evidence="2">
    <location>
        <begin position="57"/>
        <end position="137"/>
    </location>
</feature>
<protein>
    <submittedName>
        <fullName evidence="3">Cobalamin biosynthesis protein</fullName>
    </submittedName>
</protein>
<comment type="caution">
    <text evidence="3">The sequence shown here is derived from an EMBL/GenBank/DDBJ whole genome shotgun (WGS) entry which is preliminary data.</text>
</comment>
<gene>
    <name evidence="3" type="ORF">OCV88_13650</name>
</gene>
<dbReference type="InterPro" id="IPR052553">
    <property type="entry name" value="CbiG_hydrolase"/>
</dbReference>
<dbReference type="InterPro" id="IPR036518">
    <property type="entry name" value="CobE/GbiG_C_sf"/>
</dbReference>
<dbReference type="SUPFAM" id="SSF159664">
    <property type="entry name" value="CobE/GbiG C-terminal domain-like"/>
    <property type="match status" value="1"/>
</dbReference>
<evidence type="ECO:0000259" key="1">
    <source>
        <dbReference type="Pfam" id="PF01890"/>
    </source>
</evidence>
<sequence length="365" mass="40204">MKASVICFTPGGLAVAKDVVNSLEEKGYEAVLSVKSRYMTDCEDASVQILNGTLADWTEQAFETSELIVFTGACGIAVRAIAPFVKSKRYDPAVLVVDEGKQFVISLLSGHLGGANEAAWELAKNLGAVPVITTATDVKERFAVDVFAKQNHLWISDMSLAKEVSARLLRDEDIFVTADEEAQRHLEGIKFPRGLNYLKWDEQAAAEYAKKESLWIHLGVQKRRELPDATLYLVPKQTILGIGCRKGTTLYAIEEMIEEWLNTWGIFKESVCAAVSIDLKKEEPGLAEFTCRQQIPFWCYSADELKGVSGDFQSSPFVESVTGVDNVCERSAVLGAGNGRLIMKKQGKCGVTAACAVRDWRISFE</sequence>
<keyword evidence="4" id="KW-1185">Reference proteome</keyword>
<dbReference type="PANTHER" id="PTHR37477:SF1">
    <property type="entry name" value="COBALT-PRECORRIN-5A HYDROLASE"/>
    <property type="match status" value="1"/>
</dbReference>
<dbReference type="Gene3D" id="3.40.50.11220">
    <property type="match status" value="1"/>
</dbReference>
<dbReference type="Pfam" id="PF11760">
    <property type="entry name" value="CbiG_N"/>
    <property type="match status" value="1"/>
</dbReference>
<reference evidence="3 4" key="1">
    <citation type="journal article" date="2021" name="ISME Commun">
        <title>Automated analysis of genomic sequences facilitates high-throughput and comprehensive description of bacteria.</title>
        <authorList>
            <person name="Hitch T.C.A."/>
        </authorList>
    </citation>
    <scope>NUCLEOTIDE SEQUENCE [LARGE SCALE GENOMIC DNA]</scope>
    <source>
        <strain evidence="3 4">Sanger_109</strain>
    </source>
</reference>
<evidence type="ECO:0000313" key="3">
    <source>
        <dbReference type="EMBL" id="MCU6763354.1"/>
    </source>
</evidence>
<proteinExistence type="predicted"/>
<accession>A0ABT2TMA8</accession>
<dbReference type="EMBL" id="JAOQJQ010000006">
    <property type="protein sequence ID" value="MCU6763354.1"/>
    <property type="molecule type" value="Genomic_DNA"/>
</dbReference>
<dbReference type="InterPro" id="IPR038029">
    <property type="entry name" value="GbiG_N_sf"/>
</dbReference>
<dbReference type="Gene3D" id="3.30.420.180">
    <property type="entry name" value="CobE/GbiG C-terminal domain"/>
    <property type="match status" value="1"/>
</dbReference>